<keyword evidence="3 9" id="KW-0500">Molybdenum</keyword>
<dbReference type="InterPro" id="IPR050334">
    <property type="entry name" value="Molybdenum_import_ModC"/>
</dbReference>
<dbReference type="InterPro" id="IPR017871">
    <property type="entry name" value="ABC_transporter-like_CS"/>
</dbReference>
<keyword evidence="6 12" id="KW-0067">ATP-binding</keyword>
<dbReference type="Pfam" id="PF03459">
    <property type="entry name" value="TOBE"/>
    <property type="match status" value="1"/>
</dbReference>
<name>A0ABY8C8V1_9GAMM</name>
<keyword evidence="8" id="KW-0472">Membrane</keyword>
<dbReference type="Pfam" id="PF00005">
    <property type="entry name" value="ABC_tran"/>
    <property type="match status" value="1"/>
</dbReference>
<dbReference type="GO" id="GO:0005524">
    <property type="term" value="F:ATP binding"/>
    <property type="evidence" value="ECO:0007669"/>
    <property type="project" value="UniProtKB-KW"/>
</dbReference>
<dbReference type="SMART" id="SM00382">
    <property type="entry name" value="AAA"/>
    <property type="match status" value="1"/>
</dbReference>
<dbReference type="RefSeq" id="WP_275594661.1">
    <property type="nucleotide sequence ID" value="NZ_CP102381.1"/>
</dbReference>
<evidence type="ECO:0000256" key="6">
    <source>
        <dbReference type="ARBA" id="ARBA00022840"/>
    </source>
</evidence>
<evidence type="ECO:0000256" key="8">
    <source>
        <dbReference type="ARBA" id="ARBA00023136"/>
    </source>
</evidence>
<evidence type="ECO:0000256" key="7">
    <source>
        <dbReference type="ARBA" id="ARBA00022967"/>
    </source>
</evidence>
<keyword evidence="13" id="KW-1185">Reference proteome</keyword>
<proteinExistence type="predicted"/>
<dbReference type="NCBIfam" id="TIGR02142">
    <property type="entry name" value="modC_ABC"/>
    <property type="match status" value="1"/>
</dbReference>
<dbReference type="SUPFAM" id="SSF52540">
    <property type="entry name" value="P-loop containing nucleoside triphosphate hydrolases"/>
    <property type="match status" value="1"/>
</dbReference>
<dbReference type="SUPFAM" id="SSF50331">
    <property type="entry name" value="MOP-like"/>
    <property type="match status" value="1"/>
</dbReference>
<sequence length="375" mass="41910">MKQAEPKSSLHGKVTIQRGDFTLETNEFEIPATGLTAIFGHSGSGKTTFLRCLAGFEEHAKGQIIFSDQAWLFNGKSMPIHKRQLGYVFQEASLFPHLNVEANLRYGLKRAHKKSPGLVSIEFGQVVEWLGLADLLIRNTTTLSGGERQRVAIGRTLLSQPKILMMDEPMASLDLFAKRAIMPYLERLRDELEIPILYITHSPEEVERLADTVVFMNKGKISSIEPIEHALNREDTPLYQGSEPRSVLSAQVVEHLEDEGLTRLQAGEAVLFVPASDNVTDSEVSTIGSHVRVVISAKQVSLMAEQPKQTSMLNHLPVKIEAIEAHNDYSYLIKLRVKNEPWPLMAQITKRSLKTLDLQVDQVWVAAIKSVSILN</sequence>
<reference evidence="12 13" key="1">
    <citation type="submission" date="2022-06" db="EMBL/GenBank/DDBJ databases">
        <title>Thiomicrohabdus sp. nov, an obligately chemolithoautotrophic, sulfur-oxidizing bacterium isolated from beach of Guanyin Mountain. Amoy.</title>
        <authorList>
            <person name="Zhu H."/>
        </authorList>
    </citation>
    <scope>NUCLEOTIDE SEQUENCE [LARGE SCALE GENOMIC DNA]</scope>
    <source>
        <strain evidence="12 13">XGS-01</strain>
    </source>
</reference>
<keyword evidence="5" id="KW-0547">Nucleotide-binding</keyword>
<evidence type="ECO:0000256" key="3">
    <source>
        <dbReference type="ARBA" id="ARBA00022505"/>
    </source>
</evidence>
<organism evidence="12 13">
    <name type="scientific">Thiomicrorhabdus lithotrophica</name>
    <dbReference type="NCBI Taxonomy" id="2949997"/>
    <lineage>
        <taxon>Bacteria</taxon>
        <taxon>Pseudomonadati</taxon>
        <taxon>Pseudomonadota</taxon>
        <taxon>Gammaproteobacteria</taxon>
        <taxon>Thiotrichales</taxon>
        <taxon>Piscirickettsiaceae</taxon>
        <taxon>Thiomicrorhabdus</taxon>
    </lineage>
</organism>
<gene>
    <name evidence="12" type="primary">modC</name>
    <name evidence="12" type="ORF">NR989_10340</name>
</gene>
<dbReference type="Proteomes" id="UP001222275">
    <property type="component" value="Chromosome"/>
</dbReference>
<dbReference type="InterPro" id="IPR004606">
    <property type="entry name" value="Mop_domain"/>
</dbReference>
<evidence type="ECO:0000259" key="11">
    <source>
        <dbReference type="PROSITE" id="PS51866"/>
    </source>
</evidence>
<keyword evidence="2" id="KW-1003">Cell membrane</keyword>
<dbReference type="PROSITE" id="PS50893">
    <property type="entry name" value="ABC_TRANSPORTER_2"/>
    <property type="match status" value="1"/>
</dbReference>
<evidence type="ECO:0000256" key="9">
    <source>
        <dbReference type="PROSITE-ProRule" id="PRU01213"/>
    </source>
</evidence>
<dbReference type="InterPro" id="IPR027417">
    <property type="entry name" value="P-loop_NTPase"/>
</dbReference>
<evidence type="ECO:0000259" key="10">
    <source>
        <dbReference type="PROSITE" id="PS50893"/>
    </source>
</evidence>
<dbReference type="InterPro" id="IPR003593">
    <property type="entry name" value="AAA+_ATPase"/>
</dbReference>
<evidence type="ECO:0000256" key="1">
    <source>
        <dbReference type="ARBA" id="ARBA00022448"/>
    </source>
</evidence>
<evidence type="ECO:0000313" key="13">
    <source>
        <dbReference type="Proteomes" id="UP001222275"/>
    </source>
</evidence>
<dbReference type="PROSITE" id="PS51866">
    <property type="entry name" value="MOP"/>
    <property type="match status" value="1"/>
</dbReference>
<evidence type="ECO:0000256" key="2">
    <source>
        <dbReference type="ARBA" id="ARBA00022475"/>
    </source>
</evidence>
<dbReference type="InterPro" id="IPR005116">
    <property type="entry name" value="Transp-assoc_OB_typ1"/>
</dbReference>
<feature type="domain" description="ABC transporter" evidence="10">
    <location>
        <begin position="1"/>
        <end position="243"/>
    </location>
</feature>
<keyword evidence="4" id="KW-0997">Cell inner membrane</keyword>
<dbReference type="Gene3D" id="2.40.50.100">
    <property type="match status" value="1"/>
</dbReference>
<dbReference type="PANTHER" id="PTHR43514">
    <property type="entry name" value="ABC TRANSPORTER I FAMILY MEMBER 10"/>
    <property type="match status" value="1"/>
</dbReference>
<accession>A0ABY8C8V1</accession>
<dbReference type="Gene3D" id="3.40.50.300">
    <property type="entry name" value="P-loop containing nucleotide triphosphate hydrolases"/>
    <property type="match status" value="1"/>
</dbReference>
<dbReference type="PANTHER" id="PTHR43514:SF4">
    <property type="entry name" value="ABC TRANSPORTER I FAMILY MEMBER 10"/>
    <property type="match status" value="1"/>
</dbReference>
<keyword evidence="1" id="KW-0813">Transport</keyword>
<protein>
    <submittedName>
        <fullName evidence="12">Molybdenum ABC transporter ATP-binding protein</fullName>
    </submittedName>
</protein>
<evidence type="ECO:0000256" key="4">
    <source>
        <dbReference type="ARBA" id="ARBA00022519"/>
    </source>
</evidence>
<evidence type="ECO:0000256" key="5">
    <source>
        <dbReference type="ARBA" id="ARBA00022741"/>
    </source>
</evidence>
<feature type="domain" description="Mop" evidence="11">
    <location>
        <begin position="309"/>
        <end position="375"/>
    </location>
</feature>
<keyword evidence="7" id="KW-1278">Translocase</keyword>
<dbReference type="PROSITE" id="PS00211">
    <property type="entry name" value="ABC_TRANSPORTER_1"/>
    <property type="match status" value="1"/>
</dbReference>
<dbReference type="InterPro" id="IPR003439">
    <property type="entry name" value="ABC_transporter-like_ATP-bd"/>
</dbReference>
<dbReference type="InterPro" id="IPR011868">
    <property type="entry name" value="ModC_ABC_ATP-bd"/>
</dbReference>
<dbReference type="InterPro" id="IPR008995">
    <property type="entry name" value="Mo/tungstate-bd_C_term_dom"/>
</dbReference>
<evidence type="ECO:0000313" key="12">
    <source>
        <dbReference type="EMBL" id="WEJ62405.1"/>
    </source>
</evidence>
<dbReference type="EMBL" id="CP102381">
    <property type="protein sequence ID" value="WEJ62405.1"/>
    <property type="molecule type" value="Genomic_DNA"/>
</dbReference>